<dbReference type="EMBL" id="DVKS01000176">
    <property type="protein sequence ID" value="HIT42457.1"/>
    <property type="molecule type" value="Genomic_DNA"/>
</dbReference>
<reference evidence="1" key="1">
    <citation type="submission" date="2020-10" db="EMBL/GenBank/DDBJ databases">
        <authorList>
            <person name="Gilroy R."/>
        </authorList>
    </citation>
    <scope>NUCLEOTIDE SEQUENCE</scope>
    <source>
        <strain evidence="1">CHK123-3438</strain>
    </source>
</reference>
<accession>A0A9D1GL36</accession>
<proteinExistence type="predicted"/>
<evidence type="ECO:0000313" key="2">
    <source>
        <dbReference type="Proteomes" id="UP000886860"/>
    </source>
</evidence>
<gene>
    <name evidence="1" type="ORF">IAB60_10280</name>
</gene>
<reference evidence="1" key="2">
    <citation type="journal article" date="2021" name="PeerJ">
        <title>Extensive microbial diversity within the chicken gut microbiome revealed by metagenomics and culture.</title>
        <authorList>
            <person name="Gilroy R."/>
            <person name="Ravi A."/>
            <person name="Getino M."/>
            <person name="Pursley I."/>
            <person name="Horton D.L."/>
            <person name="Alikhan N.F."/>
            <person name="Baker D."/>
            <person name="Gharbi K."/>
            <person name="Hall N."/>
            <person name="Watson M."/>
            <person name="Adriaenssens E.M."/>
            <person name="Foster-Nyarko E."/>
            <person name="Jarju S."/>
            <person name="Secka A."/>
            <person name="Antonio M."/>
            <person name="Oren A."/>
            <person name="Chaudhuri R.R."/>
            <person name="La Ragione R."/>
            <person name="Hildebrand F."/>
            <person name="Pallen M.J."/>
        </authorList>
    </citation>
    <scope>NUCLEOTIDE SEQUENCE</scope>
    <source>
        <strain evidence="1">CHK123-3438</strain>
    </source>
</reference>
<protein>
    <submittedName>
        <fullName evidence="1">Uncharacterized protein</fullName>
    </submittedName>
</protein>
<dbReference type="AlphaFoldDB" id="A0A9D1GL36"/>
<evidence type="ECO:0000313" key="1">
    <source>
        <dbReference type="EMBL" id="HIT42457.1"/>
    </source>
</evidence>
<organism evidence="1 2">
    <name type="scientific">Candidatus Caccovicinus merdipullorum</name>
    <dbReference type="NCBI Taxonomy" id="2840724"/>
    <lineage>
        <taxon>Bacteria</taxon>
        <taxon>Bacillati</taxon>
        <taxon>Bacillota</taxon>
        <taxon>Clostridia</taxon>
        <taxon>Eubacteriales</taxon>
        <taxon>Candidatus Caccovicinus</taxon>
    </lineage>
</organism>
<comment type="caution">
    <text evidence="1">The sequence shown here is derived from an EMBL/GenBank/DDBJ whole genome shotgun (WGS) entry which is preliminary data.</text>
</comment>
<sequence length="203" mass="23917">MRWEEDMMQYRKLIERDSASKPLNSSEKSSIINKCMQEAQNQQRCVRVPGINSPRDYIYKLGYHIEEEETELMPGFLYMGIMEPDRQTIRLNLRVINLAEAYMEKSLHLSREAEQVKKFRDIILFHELYHVIEEKTPGIYTRNVRIRHRIAGILGWNRKLESASEIGAIHFSKLMTDASFSPCLYTQYLLAAINRDTEVKDEL</sequence>
<name>A0A9D1GL36_9FIRM</name>
<dbReference type="Proteomes" id="UP000886860">
    <property type="component" value="Unassembled WGS sequence"/>
</dbReference>